<accession>A0A0C2X020</accession>
<dbReference type="InParanoid" id="A0A0C2X020"/>
<reference evidence="1 2" key="1">
    <citation type="submission" date="2014-04" db="EMBL/GenBank/DDBJ databases">
        <title>Evolutionary Origins and Diversification of the Mycorrhizal Mutualists.</title>
        <authorList>
            <consortium name="DOE Joint Genome Institute"/>
            <consortium name="Mycorrhizal Genomics Consortium"/>
            <person name="Kohler A."/>
            <person name="Kuo A."/>
            <person name="Nagy L.G."/>
            <person name="Floudas D."/>
            <person name="Copeland A."/>
            <person name="Barry K.W."/>
            <person name="Cichocki N."/>
            <person name="Veneault-Fourrey C."/>
            <person name="LaButti K."/>
            <person name="Lindquist E.A."/>
            <person name="Lipzen A."/>
            <person name="Lundell T."/>
            <person name="Morin E."/>
            <person name="Murat C."/>
            <person name="Riley R."/>
            <person name="Ohm R."/>
            <person name="Sun H."/>
            <person name="Tunlid A."/>
            <person name="Henrissat B."/>
            <person name="Grigoriev I.V."/>
            <person name="Hibbett D.S."/>
            <person name="Martin F."/>
        </authorList>
    </citation>
    <scope>NUCLEOTIDE SEQUENCE [LARGE SCALE GENOMIC DNA]</scope>
    <source>
        <strain evidence="1 2">Koide BX008</strain>
    </source>
</reference>
<dbReference type="EMBL" id="KN818270">
    <property type="protein sequence ID" value="KIL62476.1"/>
    <property type="molecule type" value="Genomic_DNA"/>
</dbReference>
<sequence>MSSRCLSLCNLYAASAAQLEGGLIEAVNEGLKALLDPLQKSLADLRTTPLPVYPTILSTLLSLLPKLISAEALSVLLSTLAALLKSILVPSRRGWFRRIPKTTKGECDQGKSDGIKNLQDLESIGATALVYACKSVSQISSTILFFKPLLIAYGVDTPRQVSGPVQSPGGMSPAVVQIVGDEEGADISARWLIGRVMQYLLLVN</sequence>
<evidence type="ECO:0000313" key="2">
    <source>
        <dbReference type="Proteomes" id="UP000054549"/>
    </source>
</evidence>
<dbReference type="AlphaFoldDB" id="A0A0C2X020"/>
<proteinExistence type="predicted"/>
<gene>
    <name evidence="1" type="ORF">M378DRAFT_12810</name>
</gene>
<name>A0A0C2X020_AMAMK</name>
<evidence type="ECO:0000313" key="1">
    <source>
        <dbReference type="EMBL" id="KIL62476.1"/>
    </source>
</evidence>
<keyword evidence="2" id="KW-1185">Reference proteome</keyword>
<dbReference type="STRING" id="946122.A0A0C2X020"/>
<organism evidence="1 2">
    <name type="scientific">Amanita muscaria (strain Koide BX008)</name>
    <dbReference type="NCBI Taxonomy" id="946122"/>
    <lineage>
        <taxon>Eukaryota</taxon>
        <taxon>Fungi</taxon>
        <taxon>Dikarya</taxon>
        <taxon>Basidiomycota</taxon>
        <taxon>Agaricomycotina</taxon>
        <taxon>Agaricomycetes</taxon>
        <taxon>Agaricomycetidae</taxon>
        <taxon>Agaricales</taxon>
        <taxon>Pluteineae</taxon>
        <taxon>Amanitaceae</taxon>
        <taxon>Amanita</taxon>
    </lineage>
</organism>
<protein>
    <submittedName>
        <fullName evidence="1">Uncharacterized protein</fullName>
    </submittedName>
</protein>
<dbReference type="HOGENOM" id="CLU_1342937_0_0_1"/>
<dbReference type="Proteomes" id="UP000054549">
    <property type="component" value="Unassembled WGS sequence"/>
</dbReference>